<dbReference type="InterPro" id="IPR058074">
    <property type="entry name" value="Bacteriocin-like"/>
</dbReference>
<evidence type="ECO:0008006" key="3">
    <source>
        <dbReference type="Google" id="ProtNLM"/>
    </source>
</evidence>
<evidence type="ECO:0000313" key="1">
    <source>
        <dbReference type="EMBL" id="MBL1219590.1"/>
    </source>
</evidence>
<protein>
    <recommendedName>
        <fullName evidence="3">Bacteriocin</fullName>
    </recommendedName>
</protein>
<dbReference type="RefSeq" id="WP_202088952.1">
    <property type="nucleotide sequence ID" value="NZ_JAELVM010000001.1"/>
</dbReference>
<keyword evidence="2" id="KW-1185">Reference proteome</keyword>
<proteinExistence type="predicted"/>
<dbReference type="Proteomes" id="UP000661696">
    <property type="component" value="Unassembled WGS sequence"/>
</dbReference>
<reference evidence="1 2" key="1">
    <citation type="submission" date="2020-12" db="EMBL/GenBank/DDBJ databases">
        <title>Chryseobacterium endoalhailicus sp. nov., isolated from seed of leguminous plant.</title>
        <authorList>
            <person name="Zhang X."/>
        </authorList>
    </citation>
    <scope>NUCLEOTIDE SEQUENCE [LARGE SCALE GENOMIC DNA]</scope>
    <source>
        <strain evidence="1 2">L7</strain>
    </source>
</reference>
<organism evidence="1 2">
    <name type="scientific">Chryseobacterium endalhagicum</name>
    <dbReference type="NCBI Taxonomy" id="2797638"/>
    <lineage>
        <taxon>Bacteria</taxon>
        <taxon>Pseudomonadati</taxon>
        <taxon>Bacteroidota</taxon>
        <taxon>Flavobacteriia</taxon>
        <taxon>Flavobacteriales</taxon>
        <taxon>Weeksellaceae</taxon>
        <taxon>Chryseobacterium group</taxon>
        <taxon>Chryseobacterium</taxon>
    </lineage>
</organism>
<gene>
    <name evidence="1" type="ORF">JET18_02010</name>
</gene>
<name>A0ABS1QAG3_9FLAO</name>
<dbReference type="EMBL" id="JAELVM010000001">
    <property type="protein sequence ID" value="MBL1219590.1"/>
    <property type="molecule type" value="Genomic_DNA"/>
</dbReference>
<comment type="caution">
    <text evidence="1">The sequence shown here is derived from an EMBL/GenBank/DDBJ whole genome shotgun (WGS) entry which is preliminary data.</text>
</comment>
<evidence type="ECO:0000313" key="2">
    <source>
        <dbReference type="Proteomes" id="UP000661696"/>
    </source>
</evidence>
<accession>A0ABS1QAG3</accession>
<dbReference type="NCBIfam" id="NF047798">
    <property type="entry name" value="leader_Chryseo"/>
    <property type="match status" value="1"/>
</dbReference>
<sequence>MKKFKKITREELKTVAGAGIDCGPFPCVCIYTHYWCEYFQKCIPKGIYCGKIPTEE</sequence>